<protein>
    <recommendedName>
        <fullName evidence="3">Lipoprotein</fullName>
    </recommendedName>
</protein>
<evidence type="ECO:0008006" key="3">
    <source>
        <dbReference type="Google" id="ProtNLM"/>
    </source>
</evidence>
<dbReference type="AlphaFoldDB" id="A0A150L6C0"/>
<dbReference type="Proteomes" id="UP000075666">
    <property type="component" value="Unassembled WGS sequence"/>
</dbReference>
<dbReference type="EMBL" id="LQYN01000039">
    <property type="protein sequence ID" value="KYD07861.1"/>
    <property type="molecule type" value="Genomic_DNA"/>
</dbReference>
<evidence type="ECO:0000313" key="1">
    <source>
        <dbReference type="EMBL" id="KYD07861.1"/>
    </source>
</evidence>
<dbReference type="OrthoDB" id="2357153at2"/>
<name>A0A150L6C0_9BACI</name>
<keyword evidence="2" id="KW-1185">Reference proteome</keyword>
<gene>
    <name evidence="1" type="ORF">B4102_0495</name>
</gene>
<evidence type="ECO:0000313" key="2">
    <source>
        <dbReference type="Proteomes" id="UP000075666"/>
    </source>
</evidence>
<accession>A0A150L6C0</accession>
<sequence length="117" mass="13763">MKKPFYIFFPFLIMIIASCGDKETSNKDWKNSFVVWEGYNYIVSDEKVKEAEIDKKVGEIQIYLDNETNVNKNKTFSNKFKKGTLLYSIKEVDQHKSLAIKTDNGYVKINSNRKYKE</sequence>
<dbReference type="PROSITE" id="PS51257">
    <property type="entry name" value="PROKAR_LIPOPROTEIN"/>
    <property type="match status" value="1"/>
</dbReference>
<proteinExistence type="predicted"/>
<organism evidence="1 2">
    <name type="scientific">Heyndrickxia sporothermodurans</name>
    <dbReference type="NCBI Taxonomy" id="46224"/>
    <lineage>
        <taxon>Bacteria</taxon>
        <taxon>Bacillati</taxon>
        <taxon>Bacillota</taxon>
        <taxon>Bacilli</taxon>
        <taxon>Bacillales</taxon>
        <taxon>Bacillaceae</taxon>
        <taxon>Heyndrickxia</taxon>
    </lineage>
</organism>
<dbReference type="RefSeq" id="WP_066230612.1">
    <property type="nucleotide sequence ID" value="NZ_JALKTV010000017.1"/>
</dbReference>
<reference evidence="1 2" key="1">
    <citation type="submission" date="2016-01" db="EMBL/GenBank/DDBJ databases">
        <title>Genome Sequences of Twelve Sporeforming Bacillus Species Isolated from Foods.</title>
        <authorList>
            <person name="Berendsen E.M."/>
            <person name="Wells-Bennik M.H."/>
            <person name="Krawcyk A.O."/>
            <person name="De Jong A."/>
            <person name="Holsappel S."/>
            <person name="Eijlander R.T."/>
            <person name="Kuipers O.P."/>
        </authorList>
    </citation>
    <scope>NUCLEOTIDE SEQUENCE [LARGE SCALE GENOMIC DNA]</scope>
    <source>
        <strain evidence="1 2">B4102</strain>
    </source>
</reference>
<comment type="caution">
    <text evidence="1">The sequence shown here is derived from an EMBL/GenBank/DDBJ whole genome shotgun (WGS) entry which is preliminary data.</text>
</comment>
<dbReference type="STRING" id="46224.B4102_0495"/>
<dbReference type="PATRIC" id="fig|46224.3.peg.2714"/>